<gene>
    <name evidence="1" type="ORF">HPB47_021620</name>
</gene>
<comment type="caution">
    <text evidence="1">The sequence shown here is derived from an EMBL/GenBank/DDBJ whole genome shotgun (WGS) entry which is preliminary data.</text>
</comment>
<evidence type="ECO:0000313" key="2">
    <source>
        <dbReference type="Proteomes" id="UP000805193"/>
    </source>
</evidence>
<accession>A0AC60QEC8</accession>
<name>A0AC60QEC8_IXOPE</name>
<keyword evidence="2" id="KW-1185">Reference proteome</keyword>
<protein>
    <submittedName>
        <fullName evidence="1">Uncharacterized protein</fullName>
    </submittedName>
</protein>
<organism evidence="1 2">
    <name type="scientific">Ixodes persulcatus</name>
    <name type="common">Taiga tick</name>
    <dbReference type="NCBI Taxonomy" id="34615"/>
    <lineage>
        <taxon>Eukaryota</taxon>
        <taxon>Metazoa</taxon>
        <taxon>Ecdysozoa</taxon>
        <taxon>Arthropoda</taxon>
        <taxon>Chelicerata</taxon>
        <taxon>Arachnida</taxon>
        <taxon>Acari</taxon>
        <taxon>Parasitiformes</taxon>
        <taxon>Ixodida</taxon>
        <taxon>Ixodoidea</taxon>
        <taxon>Ixodidae</taxon>
        <taxon>Ixodinae</taxon>
        <taxon>Ixodes</taxon>
    </lineage>
</organism>
<sequence length="346" mass="38199">PCQTENGQQGTCMPLFDCKELEDQMSQGKFPPLCTAGDVLFVHVIRGASFSGVVWFRPRLRRARTIACAGQSVCTLFLRNALMAGNPFETNVELRVAIFRNKLSFENFWCGGTLITRTIVLSAAHCFYKSPNGTQYLARIGEVKISGKKKNSTVERNVTSVIVHPDYNERQHYADVALLVLDASARQRRLRRPFACLPDAGAEPDKDQAIVLGWGHDAFGGRVHTHLQEVRLPLVANDVCNESYSSLENYAREFPRGVNDNFVCAGNITYGGVDACQQDSGGPLVTETTRNGQKVLEVIGVVSFGVGCGSPNFPGVYARVSTYRDWILNKMTQVLPDSQIGLVRDF</sequence>
<dbReference type="Proteomes" id="UP000805193">
    <property type="component" value="Unassembled WGS sequence"/>
</dbReference>
<dbReference type="EMBL" id="JABSTQ010009210">
    <property type="protein sequence ID" value="KAG0431620.1"/>
    <property type="molecule type" value="Genomic_DNA"/>
</dbReference>
<evidence type="ECO:0000313" key="1">
    <source>
        <dbReference type="EMBL" id="KAG0431620.1"/>
    </source>
</evidence>
<reference evidence="1 2" key="1">
    <citation type="journal article" date="2020" name="Cell">
        <title>Large-Scale Comparative Analyses of Tick Genomes Elucidate Their Genetic Diversity and Vector Capacities.</title>
        <authorList>
            <consortium name="Tick Genome and Microbiome Consortium (TIGMIC)"/>
            <person name="Jia N."/>
            <person name="Wang J."/>
            <person name="Shi W."/>
            <person name="Du L."/>
            <person name="Sun Y."/>
            <person name="Zhan W."/>
            <person name="Jiang J.F."/>
            <person name="Wang Q."/>
            <person name="Zhang B."/>
            <person name="Ji P."/>
            <person name="Bell-Sakyi L."/>
            <person name="Cui X.M."/>
            <person name="Yuan T.T."/>
            <person name="Jiang B.G."/>
            <person name="Yang W.F."/>
            <person name="Lam T.T."/>
            <person name="Chang Q.C."/>
            <person name="Ding S.J."/>
            <person name="Wang X.J."/>
            <person name="Zhu J.G."/>
            <person name="Ruan X.D."/>
            <person name="Zhao L."/>
            <person name="Wei J.T."/>
            <person name="Ye R.Z."/>
            <person name="Que T.C."/>
            <person name="Du C.H."/>
            <person name="Zhou Y.H."/>
            <person name="Cheng J.X."/>
            <person name="Dai P.F."/>
            <person name="Guo W.B."/>
            <person name="Han X.H."/>
            <person name="Huang E.J."/>
            <person name="Li L.F."/>
            <person name="Wei W."/>
            <person name="Gao Y.C."/>
            <person name="Liu J.Z."/>
            <person name="Shao H.Z."/>
            <person name="Wang X."/>
            <person name="Wang C.C."/>
            <person name="Yang T.C."/>
            <person name="Huo Q.B."/>
            <person name="Li W."/>
            <person name="Chen H.Y."/>
            <person name="Chen S.E."/>
            <person name="Zhou L.G."/>
            <person name="Ni X.B."/>
            <person name="Tian J.H."/>
            <person name="Sheng Y."/>
            <person name="Liu T."/>
            <person name="Pan Y.S."/>
            <person name="Xia L.Y."/>
            <person name="Li J."/>
            <person name="Zhao F."/>
            <person name="Cao W.C."/>
        </authorList>
    </citation>
    <scope>NUCLEOTIDE SEQUENCE [LARGE SCALE GENOMIC DNA]</scope>
    <source>
        <strain evidence="1">Iper-2018</strain>
    </source>
</reference>
<feature type="non-terminal residue" evidence="1">
    <location>
        <position position="1"/>
    </location>
</feature>
<proteinExistence type="predicted"/>